<keyword evidence="4" id="KW-1003">Cell membrane</keyword>
<dbReference type="SMART" id="SM00304">
    <property type="entry name" value="HAMP"/>
    <property type="match status" value="1"/>
</dbReference>
<evidence type="ECO:0000256" key="8">
    <source>
        <dbReference type="ARBA" id="ARBA00022741"/>
    </source>
</evidence>
<feature type="domain" description="HAMP" evidence="17">
    <location>
        <begin position="392"/>
        <end position="444"/>
    </location>
</feature>
<dbReference type="Gene3D" id="1.10.287.130">
    <property type="match status" value="1"/>
</dbReference>
<dbReference type="CDD" id="cd06225">
    <property type="entry name" value="HAMP"/>
    <property type="match status" value="1"/>
</dbReference>
<keyword evidence="13 15" id="KW-0472">Membrane</keyword>
<evidence type="ECO:0000256" key="10">
    <source>
        <dbReference type="ARBA" id="ARBA00022840"/>
    </source>
</evidence>
<dbReference type="PANTHER" id="PTHR45453:SF1">
    <property type="entry name" value="PHOSPHATE REGULON SENSOR PROTEIN PHOR"/>
    <property type="match status" value="1"/>
</dbReference>
<evidence type="ECO:0000256" key="12">
    <source>
        <dbReference type="ARBA" id="ARBA00023012"/>
    </source>
</evidence>
<keyword evidence="7 15" id="KW-0812">Transmembrane</keyword>
<dbReference type="PROSITE" id="PS50109">
    <property type="entry name" value="HIS_KIN"/>
    <property type="match status" value="1"/>
</dbReference>
<feature type="transmembrane region" description="Helical" evidence="15">
    <location>
        <begin position="12"/>
        <end position="36"/>
    </location>
</feature>
<name>A0ABT4GAK5_9BACL</name>
<keyword evidence="10 18" id="KW-0067">ATP-binding</keyword>
<keyword evidence="9" id="KW-0418">Kinase</keyword>
<dbReference type="Gene3D" id="6.10.340.10">
    <property type="match status" value="1"/>
</dbReference>
<evidence type="ECO:0000256" key="2">
    <source>
        <dbReference type="ARBA" id="ARBA00004651"/>
    </source>
</evidence>
<comment type="subcellular location">
    <subcellularLocation>
        <location evidence="2">Cell membrane</location>
        <topology evidence="2">Multi-pass membrane protein</topology>
    </subcellularLocation>
</comment>
<organism evidence="18 19">
    <name type="scientific">Paenibacillus alginolyticus</name>
    <dbReference type="NCBI Taxonomy" id="59839"/>
    <lineage>
        <taxon>Bacteria</taxon>
        <taxon>Bacillati</taxon>
        <taxon>Bacillota</taxon>
        <taxon>Bacilli</taxon>
        <taxon>Bacillales</taxon>
        <taxon>Paenibacillaceae</taxon>
        <taxon>Paenibacillus</taxon>
    </lineage>
</organism>
<dbReference type="PROSITE" id="PS50885">
    <property type="entry name" value="HAMP"/>
    <property type="match status" value="1"/>
</dbReference>
<evidence type="ECO:0000256" key="15">
    <source>
        <dbReference type="SAM" id="Phobius"/>
    </source>
</evidence>
<dbReference type="PRINTS" id="PR00344">
    <property type="entry name" value="BCTRLSENSOR"/>
</dbReference>
<dbReference type="InterPro" id="IPR033479">
    <property type="entry name" value="dCache_1"/>
</dbReference>
<dbReference type="SMART" id="SM00388">
    <property type="entry name" value="HisKA"/>
    <property type="match status" value="1"/>
</dbReference>
<dbReference type="InterPro" id="IPR004358">
    <property type="entry name" value="Sig_transdc_His_kin-like_C"/>
</dbReference>
<keyword evidence="19" id="KW-1185">Reference proteome</keyword>
<dbReference type="RefSeq" id="WP_268614709.1">
    <property type="nucleotide sequence ID" value="NZ_JAMDMX010000028.1"/>
</dbReference>
<keyword evidence="12" id="KW-0902">Two-component regulatory system</keyword>
<keyword evidence="6" id="KW-0808">Transferase</keyword>
<evidence type="ECO:0000256" key="14">
    <source>
        <dbReference type="SAM" id="Coils"/>
    </source>
</evidence>
<evidence type="ECO:0000256" key="7">
    <source>
        <dbReference type="ARBA" id="ARBA00022692"/>
    </source>
</evidence>
<dbReference type="Pfam" id="PF02518">
    <property type="entry name" value="HATPase_c"/>
    <property type="match status" value="1"/>
</dbReference>
<evidence type="ECO:0000256" key="4">
    <source>
        <dbReference type="ARBA" id="ARBA00022475"/>
    </source>
</evidence>
<evidence type="ECO:0000313" key="18">
    <source>
        <dbReference type="EMBL" id="MCY9693216.1"/>
    </source>
</evidence>
<gene>
    <name evidence="18" type="ORF">M5X19_09990</name>
</gene>
<dbReference type="InterPro" id="IPR036097">
    <property type="entry name" value="HisK_dim/P_sf"/>
</dbReference>
<dbReference type="InterPro" id="IPR036890">
    <property type="entry name" value="HATPase_C_sf"/>
</dbReference>
<dbReference type="GO" id="GO:0005524">
    <property type="term" value="F:ATP binding"/>
    <property type="evidence" value="ECO:0007669"/>
    <property type="project" value="UniProtKB-KW"/>
</dbReference>
<evidence type="ECO:0000256" key="13">
    <source>
        <dbReference type="ARBA" id="ARBA00023136"/>
    </source>
</evidence>
<comment type="catalytic activity">
    <reaction evidence="1">
        <text>ATP + protein L-histidine = ADP + protein N-phospho-L-histidine.</text>
        <dbReference type="EC" id="2.7.13.3"/>
    </reaction>
</comment>
<sequence>MLDIKTVKQSFFLKILLLTTFISFIPFLLLGLYSLVQVHNLSEKIIDQQIEKTKTNALSQISLYLEKEAETVNLELVKVENNLKLIQKQAEMIFTKDDYSFSTYSDIKLVKSNQGYLREPEPIIDKYDKANFFVSSQAVNSTSMMADLKKAKELEPLLKQTIRNESILKAAYLFLSESAWLTYPAMNIDYEVATNKLPPDIRLQDYEFYHIADQAHNPDRSVKWTKPFQDISHWNWVIAAAAPVYLPSGELRGVVGVHFPIEYIKMKLNDIKFDEPHAFAFIIDNNGNFIAGQRNKPDDSYENHLIDTALKKKKGISQVSLSQGNIYLLSTPIRNNGWILNFAIPESDIIDPIVKDVKKETSIQIFSFSQHLFLLLVCGTLVLTVFSYRFSKTITNPIKRLTMALKESARGNFGKQIPVTQDDEIGNLTKTFNFMNGTIQQLIDELHDRAHQLEDKVLERTKELEDANNQLVDTYKKLKKSEQLRSELIIQISHDLKTPLTSIKGYHEVLMNYDHLSTEQKNEFMKLILLRLNHMIQLVNDLFDITAMDINEMHFEKEWIPVEFLLEHSLDMVSMNTPEQSIAVQCHFEADLPLLYVDAKKLNRAFVNILENAIKYSKNKEEIKIEIKAYQQNQDVYIEFKDQGIGISEENIKNIFSPFFRDQRAKNENIIGSGLGLTISQKIIHAHQGEIFVESEAGMGTTITIRLPEVDLATEL</sequence>
<dbReference type="CDD" id="cd00082">
    <property type="entry name" value="HisKA"/>
    <property type="match status" value="1"/>
</dbReference>
<dbReference type="InterPro" id="IPR050351">
    <property type="entry name" value="BphY/WalK/GraS-like"/>
</dbReference>
<comment type="caution">
    <text evidence="18">The sequence shown here is derived from an EMBL/GenBank/DDBJ whole genome shotgun (WGS) entry which is preliminary data.</text>
</comment>
<dbReference type="CDD" id="cd00075">
    <property type="entry name" value="HATPase"/>
    <property type="match status" value="1"/>
</dbReference>
<accession>A0ABT4GAK5</accession>
<dbReference type="Pfam" id="PF00672">
    <property type="entry name" value="HAMP"/>
    <property type="match status" value="1"/>
</dbReference>
<dbReference type="PANTHER" id="PTHR45453">
    <property type="entry name" value="PHOSPHATE REGULON SENSOR PROTEIN PHOR"/>
    <property type="match status" value="1"/>
</dbReference>
<dbReference type="InterPro" id="IPR003594">
    <property type="entry name" value="HATPase_dom"/>
</dbReference>
<dbReference type="Pfam" id="PF02743">
    <property type="entry name" value="dCache_1"/>
    <property type="match status" value="1"/>
</dbReference>
<proteinExistence type="predicted"/>
<evidence type="ECO:0000256" key="11">
    <source>
        <dbReference type="ARBA" id="ARBA00022989"/>
    </source>
</evidence>
<dbReference type="CDD" id="cd18773">
    <property type="entry name" value="PDC1_HK_sensor"/>
    <property type="match status" value="1"/>
</dbReference>
<dbReference type="SUPFAM" id="SSF158472">
    <property type="entry name" value="HAMP domain-like"/>
    <property type="match status" value="1"/>
</dbReference>
<dbReference type="Gene3D" id="3.30.450.20">
    <property type="entry name" value="PAS domain"/>
    <property type="match status" value="2"/>
</dbReference>
<dbReference type="CDD" id="cd12912">
    <property type="entry name" value="PDC2_MCP_like"/>
    <property type="match status" value="1"/>
</dbReference>
<feature type="coiled-coil region" evidence="14">
    <location>
        <begin position="436"/>
        <end position="484"/>
    </location>
</feature>
<evidence type="ECO:0000256" key="5">
    <source>
        <dbReference type="ARBA" id="ARBA00022553"/>
    </source>
</evidence>
<dbReference type="InterPro" id="IPR003661">
    <property type="entry name" value="HisK_dim/P_dom"/>
</dbReference>
<dbReference type="Proteomes" id="UP001527099">
    <property type="component" value="Unassembled WGS sequence"/>
</dbReference>
<evidence type="ECO:0000256" key="3">
    <source>
        <dbReference type="ARBA" id="ARBA00012438"/>
    </source>
</evidence>
<keyword evidence="11 15" id="KW-1133">Transmembrane helix</keyword>
<evidence type="ECO:0000256" key="9">
    <source>
        <dbReference type="ARBA" id="ARBA00022777"/>
    </source>
</evidence>
<evidence type="ECO:0000259" key="17">
    <source>
        <dbReference type="PROSITE" id="PS50885"/>
    </source>
</evidence>
<evidence type="ECO:0000256" key="1">
    <source>
        <dbReference type="ARBA" id="ARBA00000085"/>
    </source>
</evidence>
<dbReference type="EC" id="2.7.13.3" evidence="3"/>
<dbReference type="SUPFAM" id="SSF47384">
    <property type="entry name" value="Homodimeric domain of signal transducing histidine kinase"/>
    <property type="match status" value="1"/>
</dbReference>
<evidence type="ECO:0000256" key="6">
    <source>
        <dbReference type="ARBA" id="ARBA00022679"/>
    </source>
</evidence>
<evidence type="ECO:0000259" key="16">
    <source>
        <dbReference type="PROSITE" id="PS50109"/>
    </source>
</evidence>
<evidence type="ECO:0000313" key="19">
    <source>
        <dbReference type="Proteomes" id="UP001527099"/>
    </source>
</evidence>
<protein>
    <recommendedName>
        <fullName evidence="3">histidine kinase</fullName>
        <ecNumber evidence="3">2.7.13.3</ecNumber>
    </recommendedName>
</protein>
<dbReference type="SUPFAM" id="SSF55874">
    <property type="entry name" value="ATPase domain of HSP90 chaperone/DNA topoisomerase II/histidine kinase"/>
    <property type="match status" value="1"/>
</dbReference>
<dbReference type="InterPro" id="IPR003660">
    <property type="entry name" value="HAMP_dom"/>
</dbReference>
<keyword evidence="8" id="KW-0547">Nucleotide-binding</keyword>
<dbReference type="InterPro" id="IPR005467">
    <property type="entry name" value="His_kinase_dom"/>
</dbReference>
<dbReference type="Gene3D" id="3.30.565.10">
    <property type="entry name" value="Histidine kinase-like ATPase, C-terminal domain"/>
    <property type="match status" value="1"/>
</dbReference>
<reference evidence="18 19" key="1">
    <citation type="submission" date="2022-05" db="EMBL/GenBank/DDBJ databases">
        <title>Genome Sequencing of Bee-Associated Microbes.</title>
        <authorList>
            <person name="Dunlap C."/>
        </authorList>
    </citation>
    <scope>NUCLEOTIDE SEQUENCE [LARGE SCALE GENOMIC DNA]</scope>
    <source>
        <strain evidence="18 19">NRRL B-14421</strain>
    </source>
</reference>
<dbReference type="EMBL" id="JAMDMX010000028">
    <property type="protein sequence ID" value="MCY9693216.1"/>
    <property type="molecule type" value="Genomic_DNA"/>
</dbReference>
<feature type="domain" description="Histidine kinase" evidence="16">
    <location>
        <begin position="491"/>
        <end position="711"/>
    </location>
</feature>
<keyword evidence="14" id="KW-0175">Coiled coil</keyword>
<dbReference type="SMART" id="SM00387">
    <property type="entry name" value="HATPase_c"/>
    <property type="match status" value="1"/>
</dbReference>
<keyword evidence="5" id="KW-0597">Phosphoprotein</keyword>
<dbReference type="Pfam" id="PF00512">
    <property type="entry name" value="HisKA"/>
    <property type="match status" value="1"/>
</dbReference>